<dbReference type="GO" id="GO:0016758">
    <property type="term" value="F:hexosyltransferase activity"/>
    <property type="evidence" value="ECO:0007669"/>
    <property type="project" value="UniProtKB-ARBA"/>
</dbReference>
<dbReference type="CDD" id="cd00761">
    <property type="entry name" value="Glyco_tranf_GTA_type"/>
    <property type="match status" value="1"/>
</dbReference>
<dbReference type="Gene3D" id="3.90.550.10">
    <property type="entry name" value="Spore Coat Polysaccharide Biosynthesis Protein SpsA, Chain A"/>
    <property type="match status" value="1"/>
</dbReference>
<dbReference type="RefSeq" id="WP_016275355.1">
    <property type="nucleotide sequence ID" value="NZ_JABVZU010000003.1"/>
</dbReference>
<sequence length="348" mass="40283">MSVLLSIIVPVYNGVRYIKNTINNVLAQTFVDYELILINDGSKDDSLFVMRELSGKDKRIKLFTTENKGICAARNLGISQANGEFIVFLDQDDDFDSDLCRDYVETIIKTGADMCVFGRSYTIIESNGNKRHFKIQPLVEGLLTDKEQLYGHIFNVNNDKTFMTIWNCIYRKNIIRQYGLSFPTVLRAGYEDTVFNMLYASKCTSVFLCSRIHYSYQMRKGVSTITKANDNVLDDFYFVARMGRELVDGLPSSYQNAYRFFVLRLFQVPYFRILTHKKRISFNEKMELAKMISRNTCIQDAAACTMAPYKVRILYKVLLSVIRYGIRHGCFFIVVAALDIIHFWKEKV</sequence>
<dbReference type="HOGENOM" id="CLU_025996_25_1_10"/>
<protein>
    <recommendedName>
        <fullName evidence="1">Glycosyltransferase 2-like domain-containing protein</fullName>
    </recommendedName>
</protein>
<reference evidence="2 3" key="1">
    <citation type="submission" date="2013-04" db="EMBL/GenBank/DDBJ databases">
        <title>The Genome Sequence of Bacteroides massiliensis dnLKV3.</title>
        <authorList>
            <consortium name="The Broad Institute Genomics Platform"/>
            <consortium name="The Broad Institute Genome Sequencing Center for Infectious Disease"/>
            <person name="Earl A."/>
            <person name="Xavier R."/>
            <person name="Kuhn K."/>
            <person name="Stappenbeck T."/>
            <person name="Walker B."/>
            <person name="Young S."/>
            <person name="Zeng Q."/>
            <person name="Gargeya S."/>
            <person name="Fitzgerald M."/>
            <person name="Haas B."/>
            <person name="Abouelleil A."/>
            <person name="Allen A.W."/>
            <person name="Alvarado L."/>
            <person name="Arachchi H.M."/>
            <person name="Berlin A.M."/>
            <person name="Chapman S.B."/>
            <person name="Gainer-Dewar J."/>
            <person name="Goldberg J."/>
            <person name="Griggs A."/>
            <person name="Gujja S."/>
            <person name="Hansen M."/>
            <person name="Howarth C."/>
            <person name="Imamovic A."/>
            <person name="Ireland A."/>
            <person name="Larimer J."/>
            <person name="McCowan C."/>
            <person name="Murphy C."/>
            <person name="Pearson M."/>
            <person name="Poon T.W."/>
            <person name="Priest M."/>
            <person name="Roberts A."/>
            <person name="Saif S."/>
            <person name="Shea T."/>
            <person name="Sisk P."/>
            <person name="Sykes S."/>
            <person name="Wortman J."/>
            <person name="Nusbaum C."/>
            <person name="Birren B."/>
        </authorList>
    </citation>
    <scope>NUCLEOTIDE SEQUENCE [LARGE SCALE GENOMIC DNA]</scope>
    <source>
        <strain evidence="3">dnLKV3</strain>
    </source>
</reference>
<comment type="caution">
    <text evidence="2">The sequence shown here is derived from an EMBL/GenBank/DDBJ whole genome shotgun (WGS) entry which is preliminary data.</text>
</comment>
<evidence type="ECO:0000259" key="1">
    <source>
        <dbReference type="Pfam" id="PF00535"/>
    </source>
</evidence>
<dbReference type="Proteomes" id="UP000014200">
    <property type="component" value="Unassembled WGS sequence"/>
</dbReference>
<dbReference type="OrthoDB" id="6307329at2"/>
<dbReference type="STRING" id="1235788.C802_00921"/>
<proteinExistence type="predicted"/>
<name>R9IC51_9BACT</name>
<dbReference type="Pfam" id="PF00535">
    <property type="entry name" value="Glycos_transf_2"/>
    <property type="match status" value="1"/>
</dbReference>
<dbReference type="AlphaFoldDB" id="R9IC51"/>
<organism evidence="2 3">
    <name type="scientific">Phocaeicola sartorii</name>
    <dbReference type="NCBI Taxonomy" id="671267"/>
    <lineage>
        <taxon>Bacteria</taxon>
        <taxon>Pseudomonadati</taxon>
        <taxon>Bacteroidota</taxon>
        <taxon>Bacteroidia</taxon>
        <taxon>Bacteroidales</taxon>
        <taxon>Bacteroidaceae</taxon>
        <taxon>Phocaeicola</taxon>
    </lineage>
</organism>
<keyword evidence="3" id="KW-1185">Reference proteome</keyword>
<evidence type="ECO:0000313" key="2">
    <source>
        <dbReference type="EMBL" id="EOS14904.1"/>
    </source>
</evidence>
<accession>R9IC51</accession>
<dbReference type="InterPro" id="IPR029044">
    <property type="entry name" value="Nucleotide-diphossugar_trans"/>
</dbReference>
<dbReference type="SUPFAM" id="SSF53448">
    <property type="entry name" value="Nucleotide-diphospho-sugar transferases"/>
    <property type="match status" value="1"/>
</dbReference>
<dbReference type="PATRIC" id="fig|1235788.3.peg.929"/>
<dbReference type="GeneID" id="82155654"/>
<gene>
    <name evidence="2" type="ORF">C802_00921</name>
</gene>
<evidence type="ECO:0000313" key="3">
    <source>
        <dbReference type="Proteomes" id="UP000014200"/>
    </source>
</evidence>
<dbReference type="InterPro" id="IPR001173">
    <property type="entry name" value="Glyco_trans_2-like"/>
</dbReference>
<dbReference type="PANTHER" id="PTHR22916">
    <property type="entry name" value="GLYCOSYLTRANSFERASE"/>
    <property type="match status" value="1"/>
</dbReference>
<feature type="domain" description="Glycosyltransferase 2-like" evidence="1">
    <location>
        <begin position="6"/>
        <end position="177"/>
    </location>
</feature>
<dbReference type="EMBL" id="ASSP01000006">
    <property type="protein sequence ID" value="EOS14904.1"/>
    <property type="molecule type" value="Genomic_DNA"/>
</dbReference>
<dbReference type="PANTHER" id="PTHR22916:SF3">
    <property type="entry name" value="UDP-GLCNAC:BETAGAL BETA-1,3-N-ACETYLGLUCOSAMINYLTRANSFERASE-LIKE PROTEIN 1"/>
    <property type="match status" value="1"/>
</dbReference>